<dbReference type="InParanoid" id="A0A2J6TTI3"/>
<proteinExistence type="predicted"/>
<feature type="compositionally biased region" description="Basic residues" evidence="1">
    <location>
        <begin position="401"/>
        <end position="410"/>
    </location>
</feature>
<feature type="compositionally biased region" description="Polar residues" evidence="1">
    <location>
        <begin position="391"/>
        <end position="400"/>
    </location>
</feature>
<dbReference type="EMBL" id="KZ613745">
    <property type="protein sequence ID" value="PMD66330.1"/>
    <property type="molecule type" value="Genomic_DNA"/>
</dbReference>
<feature type="region of interest" description="Disordered" evidence="1">
    <location>
        <begin position="391"/>
        <end position="424"/>
    </location>
</feature>
<keyword evidence="3" id="KW-1185">Reference proteome</keyword>
<protein>
    <submittedName>
        <fullName evidence="2">Uncharacterized protein</fullName>
    </submittedName>
</protein>
<feature type="compositionally biased region" description="Basic and acidic residues" evidence="1">
    <location>
        <begin position="411"/>
        <end position="424"/>
    </location>
</feature>
<gene>
    <name evidence="2" type="ORF">K444DRAFT_169308</name>
</gene>
<dbReference type="AlphaFoldDB" id="A0A2J6TTI3"/>
<evidence type="ECO:0000313" key="3">
    <source>
        <dbReference type="Proteomes" id="UP000235371"/>
    </source>
</evidence>
<evidence type="ECO:0000313" key="2">
    <source>
        <dbReference type="EMBL" id="PMD66330.1"/>
    </source>
</evidence>
<organism evidence="2 3">
    <name type="scientific">Hyaloscypha bicolor E</name>
    <dbReference type="NCBI Taxonomy" id="1095630"/>
    <lineage>
        <taxon>Eukaryota</taxon>
        <taxon>Fungi</taxon>
        <taxon>Dikarya</taxon>
        <taxon>Ascomycota</taxon>
        <taxon>Pezizomycotina</taxon>
        <taxon>Leotiomycetes</taxon>
        <taxon>Helotiales</taxon>
        <taxon>Hyaloscyphaceae</taxon>
        <taxon>Hyaloscypha</taxon>
        <taxon>Hyaloscypha bicolor</taxon>
    </lineage>
</organism>
<dbReference type="RefSeq" id="XP_024743234.1">
    <property type="nucleotide sequence ID" value="XM_024870721.1"/>
</dbReference>
<reference evidence="2 3" key="1">
    <citation type="submission" date="2016-04" db="EMBL/GenBank/DDBJ databases">
        <title>A degradative enzymes factory behind the ericoid mycorrhizal symbiosis.</title>
        <authorList>
            <consortium name="DOE Joint Genome Institute"/>
            <person name="Martino E."/>
            <person name="Morin E."/>
            <person name="Grelet G."/>
            <person name="Kuo A."/>
            <person name="Kohler A."/>
            <person name="Daghino S."/>
            <person name="Barry K."/>
            <person name="Choi C."/>
            <person name="Cichocki N."/>
            <person name="Clum A."/>
            <person name="Copeland A."/>
            <person name="Hainaut M."/>
            <person name="Haridas S."/>
            <person name="Labutti K."/>
            <person name="Lindquist E."/>
            <person name="Lipzen A."/>
            <person name="Khouja H.-R."/>
            <person name="Murat C."/>
            <person name="Ohm R."/>
            <person name="Olson A."/>
            <person name="Spatafora J."/>
            <person name="Veneault-Fourrey C."/>
            <person name="Henrissat B."/>
            <person name="Grigoriev I."/>
            <person name="Martin F."/>
            <person name="Perotto S."/>
        </authorList>
    </citation>
    <scope>NUCLEOTIDE SEQUENCE [LARGE SCALE GENOMIC DNA]</scope>
    <source>
        <strain evidence="2 3">E</strain>
    </source>
</reference>
<evidence type="ECO:0000256" key="1">
    <source>
        <dbReference type="SAM" id="MobiDB-lite"/>
    </source>
</evidence>
<dbReference type="Proteomes" id="UP000235371">
    <property type="component" value="Unassembled WGS sequence"/>
</dbReference>
<dbReference type="GeneID" id="36578803"/>
<accession>A0A2J6TTI3</accession>
<sequence>MGLFLQITAKRCRGRTYSKSMEQPWTFNDRPLMRHRVLPAVERNIRFTPMTLAFQLAIFTAGTESPLLLETARTVFAHVISQILNGFSLLALGGSALLSPPSLGVAEYSRPIRPPLLAFDADRSREIALLLCDCDMLQLSTELNFLLSSLAEEARTITVDWFEITFLPFLKTLGSIIQELNLPTQHSPFQSLFQQVLSTYVERYVRPEPQPSKDWSRPIVLCDCQDCPSLNLFLANPKQQVANFRVAGKRRDHIYSKVSDTGIDQRTDRTSSVPYTLVLTKNTKCFEIAHKAWEERCIGAGDYLQIMDSEVGLKPFLADLYTPIVSLSMVSSSAARDYRQLLPPPLASGGSHMQGLNVPQPLALVANNIQGARQLLALPSISAEWWRSMAQSGSHSTTGGHQKHLQGTKRKASEVLEHDPKRPASEVIVIDE</sequence>
<name>A0A2J6TTI3_9HELO</name>
<dbReference type="OrthoDB" id="27483at2759"/>